<dbReference type="InterPro" id="IPR005648">
    <property type="entry name" value="FlgD"/>
</dbReference>
<dbReference type="Pfam" id="PF03963">
    <property type="entry name" value="FlgD"/>
    <property type="match status" value="1"/>
</dbReference>
<keyword evidence="4" id="KW-1185">Reference proteome</keyword>
<evidence type="ECO:0000256" key="2">
    <source>
        <dbReference type="ARBA" id="ARBA00022795"/>
    </source>
</evidence>
<sequence>MNTNRVEEPKLWYKFGEKKEEDQANKSNGMLGKDAFLKLLITQLRNQDPLSPMEDKEFIAQMAQFSTLEQMQELNKNLQASQTEMLDVLDKLNENQVLGSVQIIKELMNIRKAIEAYTGEPIDKPEEAPGADEVE</sequence>
<evidence type="ECO:0000313" key="3">
    <source>
        <dbReference type="EMBL" id="SDZ02845.1"/>
    </source>
</evidence>
<evidence type="ECO:0000313" key="4">
    <source>
        <dbReference type="Proteomes" id="UP000198625"/>
    </source>
</evidence>
<keyword evidence="3" id="KW-0969">Cilium</keyword>
<dbReference type="STRING" id="415015.SAMN05660462_01592"/>
<dbReference type="Proteomes" id="UP000198625">
    <property type="component" value="Unassembled WGS sequence"/>
</dbReference>
<dbReference type="OrthoDB" id="280334at2"/>
<evidence type="ECO:0000256" key="1">
    <source>
        <dbReference type="ARBA" id="ARBA00010577"/>
    </source>
</evidence>
<accession>A0A1H3PPM3</accession>
<proteinExistence type="inferred from homology"/>
<gene>
    <name evidence="3" type="ORF">SAMN05660462_01592</name>
</gene>
<keyword evidence="2" id="KW-1005">Bacterial flagellum biogenesis</keyword>
<organism evidence="3 4">
    <name type="scientific">Proteiniborus ethanoligenes</name>
    <dbReference type="NCBI Taxonomy" id="415015"/>
    <lineage>
        <taxon>Bacteria</taxon>
        <taxon>Bacillati</taxon>
        <taxon>Bacillota</taxon>
        <taxon>Clostridia</taxon>
        <taxon>Eubacteriales</taxon>
        <taxon>Proteiniborus</taxon>
    </lineage>
</organism>
<protein>
    <submittedName>
        <fullName evidence="3">Flagellar basal-body rod modification protein FlgD</fullName>
    </submittedName>
</protein>
<reference evidence="3 4" key="1">
    <citation type="submission" date="2016-10" db="EMBL/GenBank/DDBJ databases">
        <authorList>
            <person name="de Groot N.N."/>
        </authorList>
    </citation>
    <scope>NUCLEOTIDE SEQUENCE [LARGE SCALE GENOMIC DNA]</scope>
    <source>
        <strain evidence="3 4">DSM 21650</strain>
    </source>
</reference>
<keyword evidence="3" id="KW-0282">Flagellum</keyword>
<name>A0A1H3PPM3_9FIRM</name>
<comment type="similarity">
    <text evidence="1">Belongs to the FlgD family.</text>
</comment>
<dbReference type="AlphaFoldDB" id="A0A1H3PPM3"/>
<dbReference type="EMBL" id="FNQE01000015">
    <property type="protein sequence ID" value="SDZ02845.1"/>
    <property type="molecule type" value="Genomic_DNA"/>
</dbReference>
<dbReference type="GO" id="GO:0044781">
    <property type="term" value="P:bacterial-type flagellum organization"/>
    <property type="evidence" value="ECO:0007669"/>
    <property type="project" value="UniProtKB-KW"/>
</dbReference>
<keyword evidence="3" id="KW-0966">Cell projection</keyword>